<keyword evidence="2" id="KW-1185">Reference proteome</keyword>
<evidence type="ECO:0000313" key="1">
    <source>
        <dbReference type="EnsemblPlants" id="AVESA.00010b.r2.7DG1342340.1.CDS"/>
    </source>
</evidence>
<reference evidence="1" key="2">
    <citation type="submission" date="2025-09" db="UniProtKB">
        <authorList>
            <consortium name="EnsemblPlants"/>
        </authorList>
    </citation>
    <scope>IDENTIFICATION</scope>
</reference>
<dbReference type="EnsemblPlants" id="AVESA.00010b.r2.7DG1342340.1">
    <property type="protein sequence ID" value="AVESA.00010b.r2.7DG1342340.1.CDS"/>
    <property type="gene ID" value="AVESA.00010b.r2.7DG1342340"/>
</dbReference>
<evidence type="ECO:0000313" key="2">
    <source>
        <dbReference type="Proteomes" id="UP001732700"/>
    </source>
</evidence>
<name>A0ACD6AB45_AVESA</name>
<sequence length="464" mass="52221">MPVRGRSDVNLKDPLLRVDGGTLHDYYTLHELEHERARLAQEARARLQQQRDDHLQQQRDARRKRRQRRRARKTSSVLTSSRGTGSEEHVEGAAQPPSAQTVEKLADSFSEQLLDDTEPQKSMHGEIEKRANNSTIFSPKQVGLGTSYSEMLADEEESMVQFRCFWEHVWGIKFGSFEDYTFVTPILYTYGAIPYHASLRSCLQIFSIKVMENEFWRIRWPVEVYGFIAARDTIDHNRNLLFSRTRDDPQILTPQDPFLQLTGPCRPIALIDPVDFEIQLKVKGKTESVDETLMAQCFEYGHGFGQSDRLARGRWEGNFCTLEITSALVASTVAANIISADVIEGSWPDDCGGRVVSRTAGIDEDFVLLDSGDGPMHVDPDGHITLQRDIISVRRAGILKVSVEAYSEAGLCAEDCAEFRPRDSFTSVGTCNLGFCTVMFIVGWSLAATKSDLKYDGNSCALTF</sequence>
<accession>A0ACD6AB45</accession>
<dbReference type="Proteomes" id="UP001732700">
    <property type="component" value="Chromosome 7D"/>
</dbReference>
<reference evidence="1" key="1">
    <citation type="submission" date="2021-05" db="EMBL/GenBank/DDBJ databases">
        <authorList>
            <person name="Scholz U."/>
            <person name="Mascher M."/>
            <person name="Fiebig A."/>
        </authorList>
    </citation>
    <scope>NUCLEOTIDE SEQUENCE [LARGE SCALE GENOMIC DNA]</scope>
</reference>
<protein>
    <submittedName>
        <fullName evidence="1">Uncharacterized protein</fullName>
    </submittedName>
</protein>
<proteinExistence type="predicted"/>
<organism evidence="1 2">
    <name type="scientific">Avena sativa</name>
    <name type="common">Oat</name>
    <dbReference type="NCBI Taxonomy" id="4498"/>
    <lineage>
        <taxon>Eukaryota</taxon>
        <taxon>Viridiplantae</taxon>
        <taxon>Streptophyta</taxon>
        <taxon>Embryophyta</taxon>
        <taxon>Tracheophyta</taxon>
        <taxon>Spermatophyta</taxon>
        <taxon>Magnoliopsida</taxon>
        <taxon>Liliopsida</taxon>
        <taxon>Poales</taxon>
        <taxon>Poaceae</taxon>
        <taxon>BOP clade</taxon>
        <taxon>Pooideae</taxon>
        <taxon>Poodae</taxon>
        <taxon>Poeae</taxon>
        <taxon>Poeae Chloroplast Group 1 (Aveneae type)</taxon>
        <taxon>Aveninae</taxon>
        <taxon>Avena</taxon>
    </lineage>
</organism>